<comment type="caution">
    <text evidence="1">The sequence shown here is derived from an EMBL/GenBank/DDBJ whole genome shotgun (WGS) entry which is preliminary data.</text>
</comment>
<evidence type="ECO:0000313" key="1">
    <source>
        <dbReference type="EMBL" id="KAJ5390108.1"/>
    </source>
</evidence>
<evidence type="ECO:0000313" key="2">
    <source>
        <dbReference type="Proteomes" id="UP001147782"/>
    </source>
</evidence>
<dbReference type="OrthoDB" id="3034873at2759"/>
<dbReference type="GeneID" id="81433284"/>
<protein>
    <submittedName>
        <fullName evidence="1">Uncharacterized protein</fullName>
    </submittedName>
</protein>
<name>A0A9X0B6N8_9EURO</name>
<reference evidence="1" key="2">
    <citation type="journal article" date="2023" name="IMA Fungus">
        <title>Comparative genomic study of the Penicillium genus elucidates a diverse pangenome and 15 lateral gene transfer events.</title>
        <authorList>
            <person name="Petersen C."/>
            <person name="Sorensen T."/>
            <person name="Nielsen M.R."/>
            <person name="Sondergaard T.E."/>
            <person name="Sorensen J.L."/>
            <person name="Fitzpatrick D.A."/>
            <person name="Frisvad J.C."/>
            <person name="Nielsen K.L."/>
        </authorList>
    </citation>
    <scope>NUCLEOTIDE SEQUENCE</scope>
    <source>
        <strain evidence="1">IBT 29864</strain>
    </source>
</reference>
<organism evidence="1 2">
    <name type="scientific">Penicillium cataractarum</name>
    <dbReference type="NCBI Taxonomy" id="2100454"/>
    <lineage>
        <taxon>Eukaryota</taxon>
        <taxon>Fungi</taxon>
        <taxon>Dikarya</taxon>
        <taxon>Ascomycota</taxon>
        <taxon>Pezizomycotina</taxon>
        <taxon>Eurotiomycetes</taxon>
        <taxon>Eurotiomycetidae</taxon>
        <taxon>Eurotiales</taxon>
        <taxon>Aspergillaceae</taxon>
        <taxon>Penicillium</taxon>
    </lineage>
</organism>
<dbReference type="Proteomes" id="UP001147782">
    <property type="component" value="Unassembled WGS sequence"/>
</dbReference>
<proteinExistence type="predicted"/>
<sequence>MASGILKPLAVFCSQSQSQRYIKTIRNLGDAWRTLAEEPITESDRKFAFIETTFDFTLRITNGLEDATSVEVLSPFPLSDLEHYNAWVDCYSGYFKTRYEDTKDYTANMFLSASEEVAWNVAGYLLAWRIAISPQIGSIQYSTGNSKYLLEKGNETSVTVQSLKDQVELLTKGEPTD</sequence>
<dbReference type="EMBL" id="JAPZBS010000001">
    <property type="protein sequence ID" value="KAJ5390108.1"/>
    <property type="molecule type" value="Genomic_DNA"/>
</dbReference>
<dbReference type="RefSeq" id="XP_056560836.1">
    <property type="nucleotide sequence ID" value="XM_056694107.1"/>
</dbReference>
<reference evidence="1" key="1">
    <citation type="submission" date="2022-11" db="EMBL/GenBank/DDBJ databases">
        <authorList>
            <person name="Petersen C."/>
        </authorList>
    </citation>
    <scope>NUCLEOTIDE SEQUENCE</scope>
    <source>
        <strain evidence="1">IBT 29864</strain>
    </source>
</reference>
<keyword evidence="2" id="KW-1185">Reference proteome</keyword>
<gene>
    <name evidence="1" type="ORF">N7496_001176</name>
</gene>
<accession>A0A9X0B6N8</accession>
<dbReference type="AlphaFoldDB" id="A0A9X0B6N8"/>